<evidence type="ECO:0000256" key="4">
    <source>
        <dbReference type="ARBA" id="ARBA00022605"/>
    </source>
</evidence>
<dbReference type="Pfam" id="PF01678">
    <property type="entry name" value="DAP_epimerase"/>
    <property type="match status" value="2"/>
</dbReference>
<gene>
    <name evidence="8 10" type="primary">dapF</name>
    <name evidence="10" type="ORF">OJF2_56360</name>
</gene>
<dbReference type="PANTHER" id="PTHR31689">
    <property type="entry name" value="DIAMINOPIMELATE EPIMERASE, CHLOROPLASTIC"/>
    <property type="match status" value="1"/>
</dbReference>
<dbReference type="EC" id="5.1.1.7" evidence="3 8"/>
<feature type="site" description="Could be important to modulate the pK values of the two catalytic cysteine residues" evidence="8">
    <location>
        <position position="186"/>
    </location>
</feature>
<protein>
    <recommendedName>
        <fullName evidence="3 8">Diaminopimelate epimerase</fullName>
        <shortName evidence="8">DAP epimerase</shortName>
        <ecNumber evidence="3 8">5.1.1.7</ecNumber>
    </recommendedName>
    <alternativeName>
        <fullName evidence="8">PLP-independent amino acid racemase</fullName>
    </alternativeName>
</protein>
<feature type="binding site" evidence="8">
    <location>
        <position position="217"/>
    </location>
    <ligand>
        <name>substrate</name>
    </ligand>
</feature>
<feature type="binding site" evidence="8">
    <location>
        <position position="184"/>
    </location>
    <ligand>
        <name>substrate</name>
    </ligand>
</feature>
<evidence type="ECO:0000256" key="2">
    <source>
        <dbReference type="ARBA" id="ARBA00010219"/>
    </source>
</evidence>
<dbReference type="GO" id="GO:0008837">
    <property type="term" value="F:diaminopimelate epimerase activity"/>
    <property type="evidence" value="ECO:0007669"/>
    <property type="project" value="UniProtKB-UniRule"/>
</dbReference>
<feature type="active site" evidence="9">
    <location>
        <position position="95"/>
    </location>
</feature>
<dbReference type="UniPathway" id="UPA00034">
    <property type="reaction ID" value="UER00025"/>
</dbReference>
<dbReference type="InterPro" id="IPR018510">
    <property type="entry name" value="DAP_epimerase_AS"/>
</dbReference>
<dbReference type="PROSITE" id="PS01326">
    <property type="entry name" value="DAP_EPIMERASE"/>
    <property type="match status" value="1"/>
</dbReference>
<keyword evidence="8" id="KW-0963">Cytoplasm</keyword>
<sequence>MLESAKWRSWRWPQSDSLDDEPIMKFTKMHGLGNDYVYVDTFRQDPPGDPASLAVILSDRHRGVGADGLILIMPSDRADARMRMFNADGSEGEMCGNGVRCVAKYLHDHGLARKERVSVETGRGVLQLDLEVVGGKARRVRVDMAPPVLDADAIPTTLPGDPPIDVPIELGDQVLKVTAVSMGNPHAVAFVEDVVRFPLEVLGPLLENHPAFPGRVNAHVVDIVSRGEVRMRTWERGSGITMACGTGACAVCVAGVLTGRTDRRILAHLPGGDLTLEWPEPDASVFMTGPATEVFEGDWPGSA</sequence>
<evidence type="ECO:0000256" key="5">
    <source>
        <dbReference type="ARBA" id="ARBA00023154"/>
    </source>
</evidence>
<feature type="binding site" evidence="8">
    <location>
        <begin position="245"/>
        <end position="246"/>
    </location>
    <ligand>
        <name>substrate</name>
    </ligand>
</feature>
<evidence type="ECO:0000313" key="10">
    <source>
        <dbReference type="EMBL" id="QEH37051.1"/>
    </source>
</evidence>
<evidence type="ECO:0000256" key="7">
    <source>
        <dbReference type="ARBA" id="ARBA00051712"/>
    </source>
</evidence>
<dbReference type="NCBIfam" id="TIGR00652">
    <property type="entry name" value="DapF"/>
    <property type="match status" value="1"/>
</dbReference>
<dbReference type="InterPro" id="IPR001653">
    <property type="entry name" value="DAP_epimerase_DapF"/>
</dbReference>
<dbReference type="GO" id="GO:0005829">
    <property type="term" value="C:cytosol"/>
    <property type="evidence" value="ECO:0007669"/>
    <property type="project" value="TreeGrafter"/>
</dbReference>
<keyword evidence="11" id="KW-1185">Reference proteome</keyword>
<feature type="binding site" evidence="8">
    <location>
        <begin position="96"/>
        <end position="97"/>
    </location>
    <ligand>
        <name>substrate</name>
    </ligand>
</feature>
<comment type="subunit">
    <text evidence="8">Homodimer.</text>
</comment>
<keyword evidence="6 8" id="KW-0413">Isomerase</keyword>
<feature type="binding site" evidence="8">
    <location>
        <position position="86"/>
    </location>
    <ligand>
        <name>substrate</name>
    </ligand>
</feature>
<dbReference type="Gene3D" id="3.10.310.10">
    <property type="entry name" value="Diaminopimelate Epimerase, Chain A, domain 1"/>
    <property type="match status" value="2"/>
</dbReference>
<accession>A0A5B9WAJ5</accession>
<comment type="similarity">
    <text evidence="2 8">Belongs to the diaminopimelate epimerase family.</text>
</comment>
<feature type="binding site" evidence="8">
    <location>
        <begin position="235"/>
        <end position="236"/>
    </location>
    <ligand>
        <name>substrate</name>
    </ligand>
</feature>
<comment type="function">
    <text evidence="8">Catalyzes the stereoinversion of LL-2,6-diaminopimelate (L,L-DAP) to meso-diaminopimelate (meso-DAP), a precursor of L-lysine and an essential component of the bacterial peptidoglycan.</text>
</comment>
<dbReference type="EMBL" id="CP042997">
    <property type="protein sequence ID" value="QEH37051.1"/>
    <property type="molecule type" value="Genomic_DNA"/>
</dbReference>
<organism evidence="10 11">
    <name type="scientific">Aquisphaera giovannonii</name>
    <dbReference type="NCBI Taxonomy" id="406548"/>
    <lineage>
        <taxon>Bacteria</taxon>
        <taxon>Pseudomonadati</taxon>
        <taxon>Planctomycetota</taxon>
        <taxon>Planctomycetia</taxon>
        <taxon>Isosphaerales</taxon>
        <taxon>Isosphaeraceae</taxon>
        <taxon>Aquisphaera</taxon>
    </lineage>
</organism>
<feature type="active site" description="Proton donor" evidence="8">
    <location>
        <position position="95"/>
    </location>
</feature>
<comment type="subcellular location">
    <subcellularLocation>
        <location evidence="8">Cytoplasm</location>
    </subcellularLocation>
</comment>
<evidence type="ECO:0000313" key="11">
    <source>
        <dbReference type="Proteomes" id="UP000324233"/>
    </source>
</evidence>
<proteinExistence type="inferred from homology"/>
<evidence type="ECO:0000256" key="6">
    <source>
        <dbReference type="ARBA" id="ARBA00023235"/>
    </source>
</evidence>
<dbReference type="Proteomes" id="UP000324233">
    <property type="component" value="Chromosome"/>
</dbReference>
<evidence type="ECO:0000256" key="9">
    <source>
        <dbReference type="PROSITE-ProRule" id="PRU10125"/>
    </source>
</evidence>
<name>A0A5B9WAJ5_9BACT</name>
<feature type="site" description="Could be important to modulate the pK values of the two catalytic cysteine residues" evidence="8">
    <location>
        <position position="235"/>
    </location>
</feature>
<dbReference type="KEGG" id="agv:OJF2_56360"/>
<dbReference type="HAMAP" id="MF_00197">
    <property type="entry name" value="DAP_epimerase"/>
    <property type="match status" value="1"/>
</dbReference>
<keyword evidence="5 8" id="KW-0457">Lysine biosynthesis</keyword>
<dbReference type="GO" id="GO:0009089">
    <property type="term" value="P:lysine biosynthetic process via diaminopimelate"/>
    <property type="evidence" value="ECO:0007669"/>
    <property type="project" value="UniProtKB-UniRule"/>
</dbReference>
<dbReference type="PANTHER" id="PTHR31689:SF0">
    <property type="entry name" value="DIAMINOPIMELATE EPIMERASE"/>
    <property type="match status" value="1"/>
</dbReference>
<evidence type="ECO:0000256" key="8">
    <source>
        <dbReference type="HAMAP-Rule" id="MF_00197"/>
    </source>
</evidence>
<comment type="catalytic activity">
    <reaction evidence="7 8">
        <text>(2S,6S)-2,6-diaminopimelate = meso-2,6-diaminopimelate</text>
        <dbReference type="Rhea" id="RHEA:15393"/>
        <dbReference type="ChEBI" id="CHEBI:57609"/>
        <dbReference type="ChEBI" id="CHEBI:57791"/>
        <dbReference type="EC" id="5.1.1.7"/>
    </reaction>
</comment>
<comment type="pathway">
    <text evidence="1 8">Amino-acid biosynthesis; L-lysine biosynthesis via DAP pathway; DL-2,6-diaminopimelate from LL-2,6-diaminopimelate: step 1/1.</text>
</comment>
<reference evidence="10 11" key="1">
    <citation type="submission" date="2019-08" db="EMBL/GenBank/DDBJ databases">
        <title>Deep-cultivation of Planctomycetes and their phenomic and genomic characterization uncovers novel biology.</title>
        <authorList>
            <person name="Wiegand S."/>
            <person name="Jogler M."/>
            <person name="Boedeker C."/>
            <person name="Pinto D."/>
            <person name="Vollmers J."/>
            <person name="Rivas-Marin E."/>
            <person name="Kohn T."/>
            <person name="Peeters S.H."/>
            <person name="Heuer A."/>
            <person name="Rast P."/>
            <person name="Oberbeckmann S."/>
            <person name="Bunk B."/>
            <person name="Jeske O."/>
            <person name="Meyerdierks A."/>
            <person name="Storesund J.E."/>
            <person name="Kallscheuer N."/>
            <person name="Luecker S."/>
            <person name="Lage O.M."/>
            <person name="Pohl T."/>
            <person name="Merkel B.J."/>
            <person name="Hornburger P."/>
            <person name="Mueller R.-W."/>
            <person name="Bruemmer F."/>
            <person name="Labrenz M."/>
            <person name="Spormann A.M."/>
            <person name="Op den Camp H."/>
            <person name="Overmann J."/>
            <person name="Amann R."/>
            <person name="Jetten M.S.M."/>
            <person name="Mascher T."/>
            <person name="Medema M.H."/>
            <person name="Devos D.P."/>
            <person name="Kaster A.-K."/>
            <person name="Ovreas L."/>
            <person name="Rohde M."/>
            <person name="Galperin M.Y."/>
            <person name="Jogler C."/>
        </authorList>
    </citation>
    <scope>NUCLEOTIDE SEQUENCE [LARGE SCALE GENOMIC DNA]</scope>
    <source>
        <strain evidence="10 11">OJF2</strain>
    </source>
</reference>
<feature type="active site" description="Proton acceptor" evidence="8">
    <location>
        <position position="244"/>
    </location>
</feature>
<evidence type="ECO:0000256" key="3">
    <source>
        <dbReference type="ARBA" id="ARBA00013080"/>
    </source>
</evidence>
<dbReference type="AlphaFoldDB" id="A0A5B9WAJ5"/>
<evidence type="ECO:0000256" key="1">
    <source>
        <dbReference type="ARBA" id="ARBA00005196"/>
    </source>
</evidence>
<dbReference type="SUPFAM" id="SSF54506">
    <property type="entry name" value="Diaminopimelate epimerase-like"/>
    <property type="match status" value="1"/>
</dbReference>
<feature type="binding site" evidence="8">
    <location>
        <position position="34"/>
    </location>
    <ligand>
        <name>substrate</name>
    </ligand>
</feature>
<keyword evidence="4 8" id="KW-0028">Amino-acid biosynthesis</keyword>
<comment type="caution">
    <text evidence="8">Lacks conserved residue(s) required for the propagation of feature annotation.</text>
</comment>